<dbReference type="RefSeq" id="WP_420904476.1">
    <property type="nucleotide sequence ID" value="NZ_BAAFGK010000004.1"/>
</dbReference>
<accession>A0ABQ0C786</accession>
<keyword evidence="2" id="KW-1185">Reference proteome</keyword>
<proteinExistence type="predicted"/>
<dbReference type="Proteomes" id="UP001628193">
    <property type="component" value="Unassembled WGS sequence"/>
</dbReference>
<organism evidence="1 2">
    <name type="scientific">Candidatus Magnetaquiglobus chichijimensis</name>
    <dbReference type="NCBI Taxonomy" id="3141448"/>
    <lineage>
        <taxon>Bacteria</taxon>
        <taxon>Pseudomonadati</taxon>
        <taxon>Pseudomonadota</taxon>
        <taxon>Magnetococcia</taxon>
        <taxon>Magnetococcales</taxon>
        <taxon>Candidatus Magnetaquicoccaceae</taxon>
        <taxon>Candidatus Magnetaquiglobus</taxon>
    </lineage>
</organism>
<dbReference type="EMBL" id="BAAFGK010000004">
    <property type="protein sequence ID" value="GAB0056755.1"/>
    <property type="molecule type" value="Genomic_DNA"/>
</dbReference>
<name>A0ABQ0C786_9PROT</name>
<sequence length="311" mass="35612">MSDKKHQLMGYPFASDITVRLRIFDESGVIVSPVNGLVAIKVYLITGTNQYGKPIKIEIASIGQPIYQPYIAFVVAGSSHPPFYRPVRRDDYNGYWAEGVFNLGRFNYEYPTQMARDKLAELGVTAVNTAYLDKQQQWLEKVAELDAVINELTRQLATLDPDSANAAVLRDLIAEKKAEKERYFHGLTTISQQDLMYPTLYANGRYVLRIKKIRLRELFGIERPEFFFRVLPLNSPPVISPNGIFCQRYHPGTTYPFHPEYGWPFMADDGVSPGDHDIWLRQYYRDVEYGINLGGVSPGYYPDLTPFLNFL</sequence>
<protein>
    <submittedName>
        <fullName evidence="1">Uncharacterized protein</fullName>
    </submittedName>
</protein>
<gene>
    <name evidence="1" type="ORF">SIID45300_01067</name>
</gene>
<reference evidence="1 2" key="1">
    <citation type="submission" date="2024-09" db="EMBL/GenBank/DDBJ databases">
        <title>Draft genome sequence of Candidatus Magnetaquicoccaceae bacterium FCR-1.</title>
        <authorList>
            <person name="Shimoshige H."/>
            <person name="Shimamura S."/>
            <person name="Taoka A."/>
            <person name="Kobayashi H."/>
            <person name="Maekawa T."/>
        </authorList>
    </citation>
    <scope>NUCLEOTIDE SEQUENCE [LARGE SCALE GENOMIC DNA]</scope>
    <source>
        <strain evidence="1 2">FCR-1</strain>
    </source>
</reference>
<comment type="caution">
    <text evidence="1">The sequence shown here is derived from an EMBL/GenBank/DDBJ whole genome shotgun (WGS) entry which is preliminary data.</text>
</comment>
<evidence type="ECO:0000313" key="1">
    <source>
        <dbReference type="EMBL" id="GAB0056755.1"/>
    </source>
</evidence>
<evidence type="ECO:0000313" key="2">
    <source>
        <dbReference type="Proteomes" id="UP001628193"/>
    </source>
</evidence>